<dbReference type="OrthoDB" id="3003944at2"/>
<keyword evidence="2" id="KW-1185">Reference proteome</keyword>
<dbReference type="Proteomes" id="UP000217696">
    <property type="component" value="Chromosome"/>
</dbReference>
<gene>
    <name evidence="1" type="ORF">CB4_03118</name>
</gene>
<name>A0A0U5BE10_9BACL</name>
<organism evidence="1 2">
    <name type="scientific">Aneurinibacillus soli</name>
    <dbReference type="NCBI Taxonomy" id="1500254"/>
    <lineage>
        <taxon>Bacteria</taxon>
        <taxon>Bacillati</taxon>
        <taxon>Bacillota</taxon>
        <taxon>Bacilli</taxon>
        <taxon>Bacillales</taxon>
        <taxon>Paenibacillaceae</taxon>
        <taxon>Aneurinibacillus group</taxon>
        <taxon>Aneurinibacillus</taxon>
    </lineage>
</organism>
<proteinExistence type="predicted"/>
<dbReference type="EMBL" id="AP017312">
    <property type="protein sequence ID" value="BAU28941.1"/>
    <property type="molecule type" value="Genomic_DNA"/>
</dbReference>
<dbReference type="RefSeq" id="WP_096466633.1">
    <property type="nucleotide sequence ID" value="NZ_AP017312.1"/>
</dbReference>
<dbReference type="AlphaFoldDB" id="A0A0U5BE10"/>
<protein>
    <submittedName>
        <fullName evidence="1">Uncharacterized protein</fullName>
    </submittedName>
</protein>
<evidence type="ECO:0000313" key="1">
    <source>
        <dbReference type="EMBL" id="BAU28941.1"/>
    </source>
</evidence>
<accession>A0A0U5BE10</accession>
<dbReference type="KEGG" id="asoc:CB4_03118"/>
<sequence>MKRFEYVFAFAILAVLTAALFIAMLVLRDKDITMTILTVLIGALSAVTAFFFTKHVPKQEDNRKDV</sequence>
<reference evidence="1 2" key="1">
    <citation type="submission" date="2015-12" db="EMBL/GenBank/DDBJ databases">
        <title>Genome sequence of Aneurinibacillus soli.</title>
        <authorList>
            <person name="Lee J.S."/>
            <person name="Lee K.C."/>
            <person name="Kim K.K."/>
            <person name="Lee B.W."/>
        </authorList>
    </citation>
    <scope>NUCLEOTIDE SEQUENCE [LARGE SCALE GENOMIC DNA]</scope>
    <source>
        <strain evidence="1 2">CB4</strain>
    </source>
</reference>
<evidence type="ECO:0000313" key="2">
    <source>
        <dbReference type="Proteomes" id="UP000217696"/>
    </source>
</evidence>